<evidence type="ECO:0000256" key="3">
    <source>
        <dbReference type="ARBA" id="ARBA00012257"/>
    </source>
</evidence>
<dbReference type="SUPFAM" id="SSF158694">
    <property type="entry name" value="UraD-Like"/>
    <property type="match status" value="1"/>
</dbReference>
<keyword evidence="5" id="KW-0210">Decarboxylase</keyword>
<evidence type="ECO:0000256" key="1">
    <source>
        <dbReference type="ARBA" id="ARBA00001163"/>
    </source>
</evidence>
<dbReference type="Pfam" id="PF09349">
    <property type="entry name" value="OHCU_decarbox"/>
    <property type="match status" value="1"/>
</dbReference>
<organism evidence="8 9">
    <name type="scientific">Sporolactobacillus spathodeae</name>
    <dbReference type="NCBI Taxonomy" id="1465502"/>
    <lineage>
        <taxon>Bacteria</taxon>
        <taxon>Bacillati</taxon>
        <taxon>Bacillota</taxon>
        <taxon>Bacilli</taxon>
        <taxon>Bacillales</taxon>
        <taxon>Sporolactobacillaceae</taxon>
        <taxon>Sporolactobacillus</taxon>
    </lineage>
</organism>
<protein>
    <recommendedName>
        <fullName evidence="3">2-oxo-4-hydroxy-4-carboxy-5-ureidoimidazoline decarboxylase</fullName>
        <ecNumber evidence="3">4.1.1.97</ecNumber>
    </recommendedName>
</protein>
<dbReference type="EC" id="4.1.1.97" evidence="3"/>
<dbReference type="Proteomes" id="UP000823201">
    <property type="component" value="Unassembled WGS sequence"/>
</dbReference>
<reference evidence="8 9" key="1">
    <citation type="submission" date="2021-01" db="EMBL/GenBank/DDBJ databases">
        <title>Genomic Encyclopedia of Type Strains, Phase IV (KMG-IV): sequencing the most valuable type-strain genomes for metagenomic binning, comparative biology and taxonomic classification.</title>
        <authorList>
            <person name="Goeker M."/>
        </authorList>
    </citation>
    <scope>NUCLEOTIDE SEQUENCE [LARGE SCALE GENOMIC DNA]</scope>
    <source>
        <strain evidence="8 9">DSM 100968</strain>
    </source>
</reference>
<sequence length="165" mass="19165">MIDWNQCTRERFIVLFGQIFEQSPWIAVAAEKKRPYQSAEALFHEMTEIVYSANEARKLALILAHPRLGSKKKMNDVSAGEQRQAGLLRLKDEESAELEILNRAYEKKFGMPFIKAVRGLRKNEILAELNLRLQRSKDQEYDTAIKEIIKIAKFRFDDLLHSGIE</sequence>
<dbReference type="InterPro" id="IPR036778">
    <property type="entry name" value="OHCU_decarboxylase_sf"/>
</dbReference>
<gene>
    <name evidence="8" type="ORF">JOC27_001671</name>
</gene>
<name>A0ABS2Q8V7_9BACL</name>
<dbReference type="PANTHER" id="PTHR43466:SF1">
    <property type="entry name" value="2-OXO-4-HYDROXY-4-CARBOXY-5-UREIDOIMIDAZOLINE DECARBOXYLASE-RELATED"/>
    <property type="match status" value="1"/>
</dbReference>
<dbReference type="InterPro" id="IPR018020">
    <property type="entry name" value="OHCU_decarboxylase"/>
</dbReference>
<evidence type="ECO:0000313" key="8">
    <source>
        <dbReference type="EMBL" id="MBM7658218.1"/>
    </source>
</evidence>
<dbReference type="InterPro" id="IPR017580">
    <property type="entry name" value="OHCU_decarboxylase-1"/>
</dbReference>
<keyword evidence="4" id="KW-0659">Purine metabolism</keyword>
<comment type="pathway">
    <text evidence="2">Purine metabolism; urate degradation; (S)-allantoin from urate: step 3/3.</text>
</comment>
<keyword evidence="6 8" id="KW-0456">Lyase</keyword>
<evidence type="ECO:0000256" key="2">
    <source>
        <dbReference type="ARBA" id="ARBA00004754"/>
    </source>
</evidence>
<evidence type="ECO:0000259" key="7">
    <source>
        <dbReference type="Pfam" id="PF09349"/>
    </source>
</evidence>
<comment type="catalytic activity">
    <reaction evidence="1">
        <text>5-hydroxy-2-oxo-4-ureido-2,5-dihydro-1H-imidazole-5-carboxylate + H(+) = (S)-allantoin + CO2</text>
        <dbReference type="Rhea" id="RHEA:26301"/>
        <dbReference type="ChEBI" id="CHEBI:15378"/>
        <dbReference type="ChEBI" id="CHEBI:15678"/>
        <dbReference type="ChEBI" id="CHEBI:16526"/>
        <dbReference type="ChEBI" id="CHEBI:58639"/>
        <dbReference type="EC" id="4.1.1.97"/>
    </reaction>
</comment>
<dbReference type="NCBIfam" id="TIGR03164">
    <property type="entry name" value="UHCUDC"/>
    <property type="match status" value="1"/>
</dbReference>
<dbReference type="RefSeq" id="WP_205006778.1">
    <property type="nucleotide sequence ID" value="NZ_CBCRXA010000012.1"/>
</dbReference>
<evidence type="ECO:0000256" key="6">
    <source>
        <dbReference type="ARBA" id="ARBA00023239"/>
    </source>
</evidence>
<evidence type="ECO:0000313" key="9">
    <source>
        <dbReference type="Proteomes" id="UP000823201"/>
    </source>
</evidence>
<dbReference type="PANTHER" id="PTHR43466">
    <property type="entry name" value="2-OXO-4-HYDROXY-4-CARBOXY-5-UREIDOIMIDAZOLINE DECARBOXYLASE-RELATED"/>
    <property type="match status" value="1"/>
</dbReference>
<comment type="caution">
    <text evidence="8">The sequence shown here is derived from an EMBL/GenBank/DDBJ whole genome shotgun (WGS) entry which is preliminary data.</text>
</comment>
<accession>A0ABS2Q8V7</accession>
<dbReference type="Gene3D" id="1.10.3330.10">
    <property type="entry name" value="Oxo-4-hydroxy-4-carboxy-5-ureidoimidazoline decarboxylase"/>
    <property type="match status" value="1"/>
</dbReference>
<feature type="domain" description="Oxo-4-hydroxy-4-carboxy-5-ureidoimidazoline decarboxylase" evidence="7">
    <location>
        <begin position="5"/>
        <end position="156"/>
    </location>
</feature>
<evidence type="ECO:0000256" key="4">
    <source>
        <dbReference type="ARBA" id="ARBA00022631"/>
    </source>
</evidence>
<dbReference type="GO" id="GO:0051997">
    <property type="term" value="F:2-oxo-4-hydroxy-4-carboxy-5-ureidoimidazoline decarboxylase activity"/>
    <property type="evidence" value="ECO:0007669"/>
    <property type="project" value="UniProtKB-EC"/>
</dbReference>
<evidence type="ECO:0000256" key="5">
    <source>
        <dbReference type="ARBA" id="ARBA00022793"/>
    </source>
</evidence>
<keyword evidence="9" id="KW-1185">Reference proteome</keyword>
<proteinExistence type="predicted"/>
<dbReference type="EMBL" id="JAFBEV010000013">
    <property type="protein sequence ID" value="MBM7658218.1"/>
    <property type="molecule type" value="Genomic_DNA"/>
</dbReference>